<proteinExistence type="predicted"/>
<dbReference type="RefSeq" id="WP_259629592.1">
    <property type="nucleotide sequence ID" value="NZ_JANYMP010000041.1"/>
</dbReference>
<organism evidence="1 2">
    <name type="scientific">Umezawaea endophytica</name>
    <dbReference type="NCBI Taxonomy" id="1654476"/>
    <lineage>
        <taxon>Bacteria</taxon>
        <taxon>Bacillati</taxon>
        <taxon>Actinomycetota</taxon>
        <taxon>Actinomycetes</taxon>
        <taxon>Pseudonocardiales</taxon>
        <taxon>Pseudonocardiaceae</taxon>
        <taxon>Umezawaea</taxon>
    </lineage>
</organism>
<evidence type="ECO:0008006" key="3">
    <source>
        <dbReference type="Google" id="ProtNLM"/>
    </source>
</evidence>
<evidence type="ECO:0000313" key="1">
    <source>
        <dbReference type="EMBL" id="MCS7484139.1"/>
    </source>
</evidence>
<sequence>MLLRLAYLSVTNAFALLRLLPMSDRDKDVEILVLRHQITVLERQLGKTQLRLFPADRMFLAALLHRLPLTALRQLHLPVRPETVLRWHRDLLARRHAARSRPQCPGRPRTVRSIRLLVLRLARENPTWGYRRIHGELLVLGITVAASTVWQILKDAGVDPAPERTSTTWADFLRSQAQVLLACDFFEVSAVSGTRMYVLAVIEHSSRRIRVLGATAHPTAAWVTQAAKNLVMDLDDTGNS</sequence>
<accession>A0A9X3A5V7</accession>
<protein>
    <recommendedName>
        <fullName evidence="3">Integrase</fullName>
    </recommendedName>
</protein>
<dbReference type="InterPro" id="IPR009057">
    <property type="entry name" value="Homeodomain-like_sf"/>
</dbReference>
<dbReference type="EMBL" id="JANYMP010000041">
    <property type="protein sequence ID" value="MCS7484139.1"/>
    <property type="molecule type" value="Genomic_DNA"/>
</dbReference>
<reference evidence="1" key="1">
    <citation type="submission" date="2022-08" db="EMBL/GenBank/DDBJ databases">
        <authorList>
            <person name="Tistechok S."/>
            <person name="Samborskyy M."/>
            <person name="Roman I."/>
        </authorList>
    </citation>
    <scope>NUCLEOTIDE SEQUENCE</scope>
    <source>
        <strain evidence="1">DSM 103496</strain>
    </source>
</reference>
<dbReference type="SUPFAM" id="SSF46689">
    <property type="entry name" value="Homeodomain-like"/>
    <property type="match status" value="1"/>
</dbReference>
<gene>
    <name evidence="1" type="ORF">NZH93_45540</name>
</gene>
<dbReference type="AlphaFoldDB" id="A0A9X3A5V7"/>
<comment type="caution">
    <text evidence="1">The sequence shown here is derived from an EMBL/GenBank/DDBJ whole genome shotgun (WGS) entry which is preliminary data.</text>
</comment>
<name>A0A9X3A5V7_9PSEU</name>
<evidence type="ECO:0000313" key="2">
    <source>
        <dbReference type="Proteomes" id="UP001141259"/>
    </source>
</evidence>
<dbReference type="Proteomes" id="UP001141259">
    <property type="component" value="Unassembled WGS sequence"/>
</dbReference>
<keyword evidence="2" id="KW-1185">Reference proteome</keyword>